<evidence type="ECO:0000313" key="11">
    <source>
        <dbReference type="EMBL" id="MBB4072473.1"/>
    </source>
</evidence>
<feature type="transmembrane region" description="Helical" evidence="9">
    <location>
        <begin position="138"/>
        <end position="162"/>
    </location>
</feature>
<dbReference type="SUPFAM" id="SSF55785">
    <property type="entry name" value="PYP-like sensor domain (PAS domain)"/>
    <property type="match status" value="1"/>
</dbReference>
<dbReference type="PANTHER" id="PTHR43065">
    <property type="entry name" value="SENSOR HISTIDINE KINASE"/>
    <property type="match status" value="1"/>
</dbReference>
<feature type="transmembrane region" description="Helical" evidence="9">
    <location>
        <begin position="107"/>
        <end position="126"/>
    </location>
</feature>
<evidence type="ECO:0000256" key="6">
    <source>
        <dbReference type="ARBA" id="ARBA00022777"/>
    </source>
</evidence>
<dbReference type="InterPro" id="IPR036890">
    <property type="entry name" value="HATPase_C_sf"/>
</dbReference>
<dbReference type="Gene3D" id="3.30.450.20">
    <property type="entry name" value="PAS domain"/>
    <property type="match status" value="1"/>
</dbReference>
<dbReference type="SUPFAM" id="SSF55874">
    <property type="entry name" value="ATPase domain of HSP90 chaperone/DNA topoisomerase II/histidine kinase"/>
    <property type="match status" value="1"/>
</dbReference>
<evidence type="ECO:0000259" key="10">
    <source>
        <dbReference type="PROSITE" id="PS50109"/>
    </source>
</evidence>
<evidence type="ECO:0000256" key="3">
    <source>
        <dbReference type="ARBA" id="ARBA00022553"/>
    </source>
</evidence>
<dbReference type="EMBL" id="JACIDE010000001">
    <property type="protein sequence ID" value="MBB4072473.1"/>
    <property type="molecule type" value="Genomic_DNA"/>
</dbReference>
<dbReference type="Pfam" id="PF00512">
    <property type="entry name" value="HisKA"/>
    <property type="match status" value="1"/>
</dbReference>
<keyword evidence="7" id="KW-0067">ATP-binding</keyword>
<keyword evidence="4" id="KW-0808">Transferase</keyword>
<keyword evidence="5" id="KW-0547">Nucleotide-binding</keyword>
<dbReference type="GO" id="GO:0000155">
    <property type="term" value="F:phosphorelay sensor kinase activity"/>
    <property type="evidence" value="ECO:0007669"/>
    <property type="project" value="InterPro"/>
</dbReference>
<keyword evidence="12" id="KW-1185">Reference proteome</keyword>
<comment type="catalytic activity">
    <reaction evidence="1">
        <text>ATP + protein L-histidine = ADP + protein N-phospho-L-histidine.</text>
        <dbReference type="EC" id="2.7.13.3"/>
    </reaction>
</comment>
<feature type="transmembrane region" description="Helical" evidence="9">
    <location>
        <begin position="6"/>
        <end position="24"/>
    </location>
</feature>
<sequence length="571" mass="64975">MKQKQATLYLALVSLVGVGVFFMFDPFSHMPRGEGWGRFVVCTVTVFLLNYYIIRLPPKGNSLSMDSSVYLALIFVFGVRTTLLILLVGSVLSAFYRYKMSWLKHTFNFAMYVLMICGAYEVFLFFGGEVGPLRLHSMFAYLLALVTYFCVNIAIIGGYFLVVSSESLFSVIKGVIKEALSNYVITLASSFILAMMLVSYPLFGLVLFTFITVLLSFVFQKYLSLYEEVSKDKAYIEQIVNSLPVGIITVDETKRDVSVNASAMQLLQLDETKIKALAMSAEKPQTNVPFWELLFAKEMLHNVKVPYQADDERHTLLVSQTELTNQYRQVIGRIFYFIDITESEELTKRMHQAEKLALLGELSARAAHEIRNPLTVIRGFLTFMKETIPEQEKEKYQIPLLLKELDRINGIIEEMLLTAKPGVPMVTEAYMEEMVRELLPLFQQTSQQLQWHIRLDRVPLLVDPKQMTQVLYNLLRNSIEAMKGSGTISIYSRVQQDRYEIYIEDSGSGIPKEIQPTLFDPFMTTKESGTGLGLTIVKRIIENHGGTIELYKSSEQGTTFLLTLPIKNGNH</sequence>
<dbReference type="InterPro" id="IPR003661">
    <property type="entry name" value="HisK_dim/P_dom"/>
</dbReference>
<dbReference type="Gene3D" id="1.10.287.130">
    <property type="match status" value="1"/>
</dbReference>
<evidence type="ECO:0000256" key="7">
    <source>
        <dbReference type="ARBA" id="ARBA00022840"/>
    </source>
</evidence>
<feature type="transmembrane region" description="Helical" evidence="9">
    <location>
        <begin position="206"/>
        <end position="223"/>
    </location>
</feature>
<keyword evidence="6 11" id="KW-0418">Kinase</keyword>
<keyword evidence="9" id="KW-0812">Transmembrane</keyword>
<evidence type="ECO:0000256" key="8">
    <source>
        <dbReference type="ARBA" id="ARBA00023012"/>
    </source>
</evidence>
<accession>A0A840DL90</accession>
<dbReference type="Proteomes" id="UP000559598">
    <property type="component" value="Unassembled WGS sequence"/>
</dbReference>
<proteinExistence type="predicted"/>
<evidence type="ECO:0000256" key="9">
    <source>
        <dbReference type="SAM" id="Phobius"/>
    </source>
</evidence>
<dbReference type="AlphaFoldDB" id="A0A840DL90"/>
<dbReference type="SUPFAM" id="SSF47384">
    <property type="entry name" value="Homodimeric domain of signal transducing histidine kinase"/>
    <property type="match status" value="1"/>
</dbReference>
<dbReference type="SMART" id="SM00388">
    <property type="entry name" value="HisKA"/>
    <property type="match status" value="1"/>
</dbReference>
<feature type="transmembrane region" description="Helical" evidence="9">
    <location>
        <begin position="69"/>
        <end position="95"/>
    </location>
</feature>
<evidence type="ECO:0000256" key="4">
    <source>
        <dbReference type="ARBA" id="ARBA00022679"/>
    </source>
</evidence>
<dbReference type="PANTHER" id="PTHR43065:SF10">
    <property type="entry name" value="PEROXIDE STRESS-ACTIVATED HISTIDINE KINASE MAK3"/>
    <property type="match status" value="1"/>
</dbReference>
<dbReference type="InterPro" id="IPR005467">
    <property type="entry name" value="His_kinase_dom"/>
</dbReference>
<dbReference type="Pfam" id="PF02518">
    <property type="entry name" value="HATPase_c"/>
    <property type="match status" value="1"/>
</dbReference>
<protein>
    <recommendedName>
        <fullName evidence="2">histidine kinase</fullName>
        <ecNumber evidence="2">2.7.13.3</ecNumber>
    </recommendedName>
</protein>
<dbReference type="EC" id="2.7.13.3" evidence="2"/>
<dbReference type="Gene3D" id="3.30.565.10">
    <property type="entry name" value="Histidine kinase-like ATPase, C-terminal domain"/>
    <property type="match status" value="1"/>
</dbReference>
<keyword evidence="8" id="KW-0902">Two-component regulatory system</keyword>
<dbReference type="InterPro" id="IPR036097">
    <property type="entry name" value="HisK_dim/P_sf"/>
</dbReference>
<dbReference type="SMART" id="SM00387">
    <property type="entry name" value="HATPase_c"/>
    <property type="match status" value="1"/>
</dbReference>
<name>A0A840DL90_9BACL</name>
<feature type="domain" description="Histidine kinase" evidence="10">
    <location>
        <begin position="365"/>
        <end position="568"/>
    </location>
</feature>
<reference evidence="11 12" key="1">
    <citation type="submission" date="2020-08" db="EMBL/GenBank/DDBJ databases">
        <title>Genomic Encyclopedia of Type Strains, Phase IV (KMG-IV): sequencing the most valuable type-strain genomes for metagenomic binning, comparative biology and taxonomic classification.</title>
        <authorList>
            <person name="Goeker M."/>
        </authorList>
    </citation>
    <scope>NUCLEOTIDE SEQUENCE [LARGE SCALE GENOMIC DNA]</scope>
    <source>
        <strain evidence="11 12">DSM 17075</strain>
    </source>
</reference>
<dbReference type="PRINTS" id="PR00344">
    <property type="entry name" value="BCTRLSENSOR"/>
</dbReference>
<comment type="caution">
    <text evidence="11">The sequence shown here is derived from an EMBL/GenBank/DDBJ whole genome shotgun (WGS) entry which is preliminary data.</text>
</comment>
<evidence type="ECO:0000256" key="1">
    <source>
        <dbReference type="ARBA" id="ARBA00000085"/>
    </source>
</evidence>
<dbReference type="InterPro" id="IPR004358">
    <property type="entry name" value="Sig_transdc_His_kin-like_C"/>
</dbReference>
<keyword evidence="3" id="KW-0597">Phosphoprotein</keyword>
<dbReference type="InterPro" id="IPR003594">
    <property type="entry name" value="HATPase_dom"/>
</dbReference>
<dbReference type="CDD" id="cd00082">
    <property type="entry name" value="HisKA"/>
    <property type="match status" value="1"/>
</dbReference>
<dbReference type="PROSITE" id="PS50109">
    <property type="entry name" value="HIS_KIN"/>
    <property type="match status" value="1"/>
</dbReference>
<keyword evidence="9" id="KW-1133">Transmembrane helix</keyword>
<dbReference type="GO" id="GO:0005524">
    <property type="term" value="F:ATP binding"/>
    <property type="evidence" value="ECO:0007669"/>
    <property type="project" value="UniProtKB-KW"/>
</dbReference>
<dbReference type="InterPro" id="IPR035965">
    <property type="entry name" value="PAS-like_dom_sf"/>
</dbReference>
<keyword evidence="9" id="KW-0472">Membrane</keyword>
<evidence type="ECO:0000256" key="5">
    <source>
        <dbReference type="ARBA" id="ARBA00022741"/>
    </source>
</evidence>
<dbReference type="RefSeq" id="WP_183182902.1">
    <property type="nucleotide sequence ID" value="NZ_BMNP01000002.1"/>
</dbReference>
<feature type="transmembrane region" description="Helical" evidence="9">
    <location>
        <begin position="36"/>
        <end position="54"/>
    </location>
</feature>
<evidence type="ECO:0000313" key="12">
    <source>
        <dbReference type="Proteomes" id="UP000559598"/>
    </source>
</evidence>
<gene>
    <name evidence="11" type="ORF">GGR02_000219</name>
</gene>
<evidence type="ECO:0000256" key="2">
    <source>
        <dbReference type="ARBA" id="ARBA00012438"/>
    </source>
</evidence>
<organism evidence="11 12">
    <name type="scientific">Anoxybacteroides voinovskiense</name>
    <dbReference type="NCBI Taxonomy" id="230470"/>
    <lineage>
        <taxon>Bacteria</taxon>
        <taxon>Bacillati</taxon>
        <taxon>Bacillota</taxon>
        <taxon>Bacilli</taxon>
        <taxon>Bacillales</taxon>
        <taxon>Anoxybacillaceae</taxon>
        <taxon>Anoxybacteroides</taxon>
    </lineage>
</organism>